<dbReference type="Pfam" id="PF14310">
    <property type="entry name" value="Fn3-like"/>
    <property type="match status" value="1"/>
</dbReference>
<dbReference type="InterPro" id="IPR017853">
    <property type="entry name" value="GH"/>
</dbReference>
<dbReference type="InParanoid" id="A0A2R5GN67"/>
<dbReference type="AlphaFoldDB" id="A0A2R5GN67"/>
<dbReference type="InterPro" id="IPR044993">
    <property type="entry name" value="BXL"/>
</dbReference>
<dbReference type="Pfam" id="PF01915">
    <property type="entry name" value="Glyco_hydro_3_C"/>
    <property type="match status" value="1"/>
</dbReference>
<reference evidence="6 7" key="1">
    <citation type="submission" date="2017-12" db="EMBL/GenBank/DDBJ databases">
        <title>Sequencing, de novo assembly and annotation of complete genome of a new Thraustochytrid species, strain FCC1311.</title>
        <authorList>
            <person name="Sedici K."/>
            <person name="Godart F."/>
            <person name="Aiese Cigliano R."/>
            <person name="Sanseverino W."/>
            <person name="Barakat M."/>
            <person name="Ortet P."/>
            <person name="Marechal E."/>
            <person name="Cagnac O."/>
            <person name="Amato A."/>
        </authorList>
    </citation>
    <scope>NUCLEOTIDE SEQUENCE [LARGE SCALE GENOMIC DNA]</scope>
</reference>
<dbReference type="GO" id="GO:0046556">
    <property type="term" value="F:alpha-L-arabinofuranosidase activity"/>
    <property type="evidence" value="ECO:0007669"/>
    <property type="project" value="TreeGrafter"/>
</dbReference>
<dbReference type="Gene3D" id="3.40.50.1700">
    <property type="entry name" value="Glycoside hydrolase family 3 C-terminal domain"/>
    <property type="match status" value="1"/>
</dbReference>
<comment type="caution">
    <text evidence="6">The sequence shown here is derived from an EMBL/GenBank/DDBJ whole genome shotgun (WGS) entry which is preliminary data.</text>
</comment>
<organism evidence="6 7">
    <name type="scientific">Hondaea fermentalgiana</name>
    <dbReference type="NCBI Taxonomy" id="2315210"/>
    <lineage>
        <taxon>Eukaryota</taxon>
        <taxon>Sar</taxon>
        <taxon>Stramenopiles</taxon>
        <taxon>Bigyra</taxon>
        <taxon>Labyrinthulomycetes</taxon>
        <taxon>Thraustochytrida</taxon>
        <taxon>Thraustochytriidae</taxon>
        <taxon>Hondaea</taxon>
    </lineage>
</organism>
<evidence type="ECO:0000256" key="3">
    <source>
        <dbReference type="ARBA" id="ARBA00022801"/>
    </source>
</evidence>
<dbReference type="PANTHER" id="PTHR42721:SF3">
    <property type="entry name" value="BETA-D-XYLOSIDASE 5-RELATED"/>
    <property type="match status" value="1"/>
</dbReference>
<sequence length="725" mass="78786">MQALMDALSLEEMAGLLSPDPAEGNTCDTHSGAVPRLGISNYMWLTETNSDVAASCPEGASRCRTSFYGPLGCGASFNETAMRVKGRVLSFELRAFRNAGLYRPIGRSEEQKEREKIGVTAFGPNLNIPRDPRFGRLSELPGEDPFLTGTLGAAMVQGLQEPDAKGRPRALAFMKHFAAYSVEENRGHDNYNISAFDLADTYLRQYEIVSRRASPAGAMCSYNAINGAPACANDFILNKVFREQWGLQDGIITSDCGAVGNLLGAPVFAPDKATASAWAINNGTDLEMGSTILRDPQGLALALERGQVSAETVKRSARRLLKALMRAGLFDAFGDSEFDHVPIDVVGGDVHDGLAHEVALQAPVLLRNDLDVLPLEKGKNLAILGPQGADPESLWSDYASKPRCPNGSSSCAMTLVDAFASEGFDVSHSEGVPREGPPNETDTALAMQLARLADVVVLTLGTSRSQERETLDRKSTDLPGFQADFAKSVLALGKPTIIVLQNGGPISEDWLVSAFENPLAIVETFTPNARGMRAVVQLLSGRENRWGKLPYTMYPSAYQHQVSKFDFDMSKPPGRTYRYYTGPKALFPFGFGLSYTTFSLQACKCSRDAVFCAIRNTGPRRGDEVLQVYHVPSASQADEDERPTPLQTLVGFRRISLEIGESRKVEISVDPYAYQLPNQRGERKVRPGVHTLAVRLGTLGGSADDTQASVCQVIVEEEIPRKEML</sequence>
<protein>
    <submittedName>
        <fullName evidence="6">Periplasmic beta-glucosidase</fullName>
    </submittedName>
</protein>
<evidence type="ECO:0000256" key="1">
    <source>
        <dbReference type="ARBA" id="ARBA00005336"/>
    </source>
</evidence>
<keyword evidence="7" id="KW-1185">Reference proteome</keyword>
<dbReference type="InterPro" id="IPR002772">
    <property type="entry name" value="Glyco_hydro_3_C"/>
</dbReference>
<evidence type="ECO:0000256" key="2">
    <source>
        <dbReference type="ARBA" id="ARBA00022729"/>
    </source>
</evidence>
<keyword evidence="2" id="KW-0732">Signal</keyword>
<proteinExistence type="inferred from homology"/>
<dbReference type="Proteomes" id="UP000241890">
    <property type="component" value="Unassembled WGS sequence"/>
</dbReference>
<dbReference type="InterPro" id="IPR036881">
    <property type="entry name" value="Glyco_hydro_3_C_sf"/>
</dbReference>
<dbReference type="SMART" id="SM01217">
    <property type="entry name" value="Fn3_like"/>
    <property type="match status" value="1"/>
</dbReference>
<evidence type="ECO:0000313" key="6">
    <source>
        <dbReference type="EMBL" id="GBG31178.1"/>
    </source>
</evidence>
<gene>
    <name evidence="6" type="ORF">FCC1311_073992</name>
</gene>
<feature type="domain" description="Fibronectin type III-like" evidence="5">
    <location>
        <begin position="624"/>
        <end position="703"/>
    </location>
</feature>
<dbReference type="EMBL" id="BEYU01000092">
    <property type="protein sequence ID" value="GBG31178.1"/>
    <property type="molecule type" value="Genomic_DNA"/>
</dbReference>
<evidence type="ECO:0000256" key="4">
    <source>
        <dbReference type="ARBA" id="ARBA00023295"/>
    </source>
</evidence>
<dbReference type="GO" id="GO:0009044">
    <property type="term" value="F:xylan 1,4-beta-xylosidase activity"/>
    <property type="evidence" value="ECO:0007669"/>
    <property type="project" value="InterPro"/>
</dbReference>
<keyword evidence="4" id="KW-0326">Glycosidase</keyword>
<dbReference type="Pfam" id="PF00933">
    <property type="entry name" value="Glyco_hydro_3"/>
    <property type="match status" value="1"/>
</dbReference>
<dbReference type="OrthoDB" id="430370at2759"/>
<dbReference type="SUPFAM" id="SSF51445">
    <property type="entry name" value="(Trans)glycosidases"/>
    <property type="match status" value="1"/>
</dbReference>
<evidence type="ECO:0000313" key="7">
    <source>
        <dbReference type="Proteomes" id="UP000241890"/>
    </source>
</evidence>
<dbReference type="GO" id="GO:0031222">
    <property type="term" value="P:arabinan catabolic process"/>
    <property type="evidence" value="ECO:0007669"/>
    <property type="project" value="TreeGrafter"/>
</dbReference>
<dbReference type="Gene3D" id="3.20.20.300">
    <property type="entry name" value="Glycoside hydrolase, family 3, N-terminal domain"/>
    <property type="match status" value="1"/>
</dbReference>
<accession>A0A2R5GN67</accession>
<keyword evidence="3" id="KW-0378">Hydrolase</keyword>
<dbReference type="InterPro" id="IPR026891">
    <property type="entry name" value="Fn3-like"/>
</dbReference>
<dbReference type="PANTHER" id="PTHR42721">
    <property type="entry name" value="SUGAR HYDROLASE-RELATED"/>
    <property type="match status" value="1"/>
</dbReference>
<dbReference type="Gene3D" id="2.60.40.10">
    <property type="entry name" value="Immunoglobulins"/>
    <property type="match status" value="1"/>
</dbReference>
<name>A0A2R5GN67_9STRA</name>
<dbReference type="InterPro" id="IPR036962">
    <property type="entry name" value="Glyco_hydro_3_N_sf"/>
</dbReference>
<dbReference type="InterPro" id="IPR013783">
    <property type="entry name" value="Ig-like_fold"/>
</dbReference>
<dbReference type="GO" id="GO:0045493">
    <property type="term" value="P:xylan catabolic process"/>
    <property type="evidence" value="ECO:0007669"/>
    <property type="project" value="InterPro"/>
</dbReference>
<dbReference type="SUPFAM" id="SSF52279">
    <property type="entry name" value="Beta-D-glucan exohydrolase, C-terminal domain"/>
    <property type="match status" value="1"/>
</dbReference>
<evidence type="ECO:0000259" key="5">
    <source>
        <dbReference type="SMART" id="SM01217"/>
    </source>
</evidence>
<comment type="similarity">
    <text evidence="1">Belongs to the glycosyl hydrolase 3 family.</text>
</comment>
<dbReference type="InterPro" id="IPR001764">
    <property type="entry name" value="Glyco_hydro_3_N"/>
</dbReference>